<dbReference type="RefSeq" id="WP_094407004.1">
    <property type="nucleotide sequence ID" value="NZ_BMJZ01000010.1"/>
</dbReference>
<feature type="domain" description="Solute-binding protein family 3/N-terminal" evidence="2">
    <location>
        <begin position="35"/>
        <end position="240"/>
    </location>
</feature>
<accession>A0A255XZ92</accession>
<protein>
    <recommendedName>
        <fullName evidence="2">Solute-binding protein family 3/N-terminal domain-containing protein</fullName>
    </recommendedName>
</protein>
<gene>
    <name evidence="3" type="ORF">CHR90_01445</name>
</gene>
<evidence type="ECO:0000256" key="1">
    <source>
        <dbReference type="SAM" id="SignalP"/>
    </source>
</evidence>
<dbReference type="InterPro" id="IPR001638">
    <property type="entry name" value="Solute-binding_3/MltF_N"/>
</dbReference>
<feature type="chain" id="PRO_5012807119" description="Solute-binding protein family 3/N-terminal domain-containing protein" evidence="1">
    <location>
        <begin position="25"/>
        <end position="245"/>
    </location>
</feature>
<dbReference type="PANTHER" id="PTHR38834:SF3">
    <property type="entry name" value="SOLUTE-BINDING PROTEIN FAMILY 3_N-TERMINAL DOMAIN-CONTAINING PROTEIN"/>
    <property type="match status" value="1"/>
</dbReference>
<sequence length="245" mass="25713">MRLSSHLSAALIAAGILAAPAGFAADPVKLLGFQSMPFSAVGEGKKLSGPGYEFVADLFKAAGIAFVAEGLPFGRVIEELNGDNAVAVFLTRTPAREQQFTWIAGLIEDDGFVFVSRAGSPAVTSFDQAKTLKSVGVLATSALAAQLTQNGVTNVDPVSSDELNAKKLVSSRIDAWFTSSTQGRYVLKQEQIAQDAVTIGPKVVPVPQWIVGAKGLPKETLEKLQAAFAAAKNNGRYAAFRASVD</sequence>
<dbReference type="SUPFAM" id="SSF53850">
    <property type="entry name" value="Periplasmic binding protein-like II"/>
    <property type="match status" value="1"/>
</dbReference>
<proteinExistence type="predicted"/>
<dbReference type="Pfam" id="PF00497">
    <property type="entry name" value="SBP_bac_3"/>
    <property type="match status" value="1"/>
</dbReference>
<comment type="caution">
    <text evidence="3">The sequence shown here is derived from an EMBL/GenBank/DDBJ whole genome shotgun (WGS) entry which is preliminary data.</text>
</comment>
<dbReference type="EMBL" id="NOXS01000021">
    <property type="protein sequence ID" value="OYQ21550.1"/>
    <property type="molecule type" value="Genomic_DNA"/>
</dbReference>
<evidence type="ECO:0000259" key="2">
    <source>
        <dbReference type="Pfam" id="PF00497"/>
    </source>
</evidence>
<dbReference type="OrthoDB" id="7857781at2"/>
<keyword evidence="1" id="KW-0732">Signal</keyword>
<evidence type="ECO:0000313" key="3">
    <source>
        <dbReference type="EMBL" id="OYQ21550.1"/>
    </source>
</evidence>
<keyword evidence="4" id="KW-1185">Reference proteome</keyword>
<dbReference type="Gene3D" id="3.40.190.10">
    <property type="entry name" value="Periplasmic binding protein-like II"/>
    <property type="match status" value="2"/>
</dbReference>
<feature type="signal peptide" evidence="1">
    <location>
        <begin position="1"/>
        <end position="24"/>
    </location>
</feature>
<evidence type="ECO:0000313" key="4">
    <source>
        <dbReference type="Proteomes" id="UP000216361"/>
    </source>
</evidence>
<name>A0A255XZ92_9PROT</name>
<dbReference type="PANTHER" id="PTHR38834">
    <property type="entry name" value="PERIPLASMIC SUBSTRATE BINDING PROTEIN FAMILY 3"/>
    <property type="match status" value="1"/>
</dbReference>
<organism evidence="3 4">
    <name type="scientific">Elstera cyanobacteriorum</name>
    <dbReference type="NCBI Taxonomy" id="2022747"/>
    <lineage>
        <taxon>Bacteria</taxon>
        <taxon>Pseudomonadati</taxon>
        <taxon>Pseudomonadota</taxon>
        <taxon>Alphaproteobacteria</taxon>
        <taxon>Rhodospirillales</taxon>
        <taxon>Rhodospirillaceae</taxon>
        <taxon>Elstera</taxon>
    </lineage>
</organism>
<reference evidence="3 4" key="1">
    <citation type="submission" date="2017-07" db="EMBL/GenBank/DDBJ databases">
        <title>Elstera cyanobacteriorum sp. nov., a novel bacterium isolated from cyanobacterial aggregates in a eutrophic lake.</title>
        <authorList>
            <person name="Cai H."/>
        </authorList>
    </citation>
    <scope>NUCLEOTIDE SEQUENCE [LARGE SCALE GENOMIC DNA]</scope>
    <source>
        <strain evidence="3 4">TH019</strain>
    </source>
</reference>
<dbReference type="Proteomes" id="UP000216361">
    <property type="component" value="Unassembled WGS sequence"/>
</dbReference>
<dbReference type="AlphaFoldDB" id="A0A255XZ92"/>